<dbReference type="InterPro" id="IPR035979">
    <property type="entry name" value="RBD_domain_sf"/>
</dbReference>
<reference evidence="11 12" key="1">
    <citation type="submission" date="2016-07" db="EMBL/GenBank/DDBJ databases">
        <title>Pervasive Adenine N6-methylation of Active Genes in Fungi.</title>
        <authorList>
            <consortium name="DOE Joint Genome Institute"/>
            <person name="Mondo S.J."/>
            <person name="Dannebaum R.O."/>
            <person name="Kuo R.C."/>
            <person name="Labutti K."/>
            <person name="Haridas S."/>
            <person name="Kuo A."/>
            <person name="Salamov A."/>
            <person name="Ahrendt S.R."/>
            <person name="Lipzen A."/>
            <person name="Sullivan W."/>
            <person name="Andreopoulos W.B."/>
            <person name="Clum A."/>
            <person name="Lindquist E."/>
            <person name="Daum C."/>
            <person name="Ramamoorthy G.K."/>
            <person name="Gryganskyi A."/>
            <person name="Culley D."/>
            <person name="Magnuson J.K."/>
            <person name="James T.Y."/>
            <person name="O'Malley M.A."/>
            <person name="Stajich J.E."/>
            <person name="Spatafora J.W."/>
            <person name="Visel A."/>
            <person name="Grigoriev I.V."/>
        </authorList>
    </citation>
    <scope>NUCLEOTIDE SEQUENCE [LARGE SCALE GENOMIC DNA]</scope>
    <source>
        <strain evidence="11 12">CBS 115471</strain>
    </source>
</reference>
<keyword evidence="3 8" id="KW-0396">Initiation factor</keyword>
<evidence type="ECO:0000256" key="6">
    <source>
        <dbReference type="ARBA" id="ARBA00022884"/>
    </source>
</evidence>
<gene>
    <name evidence="8" type="primary">PRT1</name>
    <name evidence="11" type="ORF">BCR34DRAFT_618736</name>
</gene>
<dbReference type="InterPro" id="IPR011400">
    <property type="entry name" value="EIF3B"/>
</dbReference>
<feature type="domain" description="RRM" evidence="10">
    <location>
        <begin position="39"/>
        <end position="125"/>
    </location>
</feature>
<comment type="subcellular location">
    <subcellularLocation>
        <location evidence="1 8 9">Cytoplasm</location>
    </subcellularLocation>
</comment>
<name>A0A1Y1YPX1_9PLEO</name>
<keyword evidence="6 8" id="KW-0694">RNA-binding</keyword>
<evidence type="ECO:0000256" key="2">
    <source>
        <dbReference type="ARBA" id="ARBA00022490"/>
    </source>
</evidence>
<evidence type="ECO:0000256" key="1">
    <source>
        <dbReference type="ARBA" id="ARBA00004496"/>
    </source>
</evidence>
<dbReference type="GO" id="GO:0003743">
    <property type="term" value="F:translation initiation factor activity"/>
    <property type="evidence" value="ECO:0007669"/>
    <property type="project" value="UniProtKB-UniRule"/>
</dbReference>
<dbReference type="FunFam" id="3.30.70.330:FF:000235">
    <property type="entry name" value="Eukaryotic translation initiation factor 3 subunit B"/>
    <property type="match status" value="1"/>
</dbReference>
<comment type="function">
    <text evidence="9">Component of the eukaryotic translation initiation factor 3 (eIF-3) complex, which is involved in protein synthesis and, together with other initiation factors, stimulates binding of mRNA and methionyl-tRNAi to the 40S ribosome.</text>
</comment>
<proteinExistence type="inferred from homology"/>
<dbReference type="EMBL" id="MCFA01000189">
    <property type="protein sequence ID" value="ORY00016.1"/>
    <property type="molecule type" value="Genomic_DNA"/>
</dbReference>
<dbReference type="Gene3D" id="3.30.70.330">
    <property type="match status" value="1"/>
</dbReference>
<dbReference type="PROSITE" id="PS50102">
    <property type="entry name" value="RRM"/>
    <property type="match status" value="1"/>
</dbReference>
<dbReference type="Pfam" id="PF08662">
    <property type="entry name" value="eIF2A"/>
    <property type="match status" value="1"/>
</dbReference>
<dbReference type="GO" id="GO:0005852">
    <property type="term" value="C:eukaryotic translation initiation factor 3 complex"/>
    <property type="evidence" value="ECO:0007669"/>
    <property type="project" value="UniProtKB-UniRule"/>
</dbReference>
<comment type="similarity">
    <text evidence="8 9">Belongs to the eIF-3 subunit B family.</text>
</comment>
<keyword evidence="12" id="KW-1185">Reference proteome</keyword>
<comment type="function">
    <text evidence="8">RNA-binding component of the eukaryotic translation initiation factor 3 (eIF-3) complex, which is involved in protein synthesis of a specialized repertoire of mRNAs and, together with other initiation factors, stimulates binding of mRNA and methionyl-tRNAi to the 40S ribosome. The eIF-3 complex specifically targets and initiates translation of a subset of mRNAs involved in cell proliferation.</text>
</comment>
<dbReference type="GO" id="GO:0033290">
    <property type="term" value="C:eukaryotic 48S preinitiation complex"/>
    <property type="evidence" value="ECO:0007669"/>
    <property type="project" value="UniProtKB-UniRule"/>
</dbReference>
<accession>A0A1Y1YPX1</accession>
<dbReference type="Proteomes" id="UP000193144">
    <property type="component" value="Unassembled WGS sequence"/>
</dbReference>
<dbReference type="InterPro" id="IPR012677">
    <property type="entry name" value="Nucleotide-bd_a/b_plait_sf"/>
</dbReference>
<evidence type="ECO:0000256" key="5">
    <source>
        <dbReference type="ARBA" id="ARBA00022737"/>
    </source>
</evidence>
<dbReference type="AlphaFoldDB" id="A0A1Y1YPX1"/>
<evidence type="ECO:0000256" key="3">
    <source>
        <dbReference type="ARBA" id="ARBA00022540"/>
    </source>
</evidence>
<protein>
    <recommendedName>
        <fullName evidence="8">Eukaryotic translation initiation factor 3 subunit B</fullName>
        <shortName evidence="8">eIF3b</shortName>
    </recommendedName>
    <alternativeName>
        <fullName evidence="8">Eukaryotic translation initiation factor 3 90 kDa subunit homolog</fullName>
        <shortName evidence="8">eIF3 p90</shortName>
    </alternativeName>
    <alternativeName>
        <fullName evidence="8">Translation initiation factor eIF3, p90 subunit homolog</fullName>
    </alternativeName>
</protein>
<dbReference type="PIRSF" id="PIRSF036424">
    <property type="entry name" value="eIF3b"/>
    <property type="match status" value="1"/>
</dbReference>
<dbReference type="STRING" id="1231657.A0A1Y1YPX1"/>
<dbReference type="SUPFAM" id="SSF54928">
    <property type="entry name" value="RNA-binding domain, RBD"/>
    <property type="match status" value="1"/>
</dbReference>
<dbReference type="GO" id="GO:0003723">
    <property type="term" value="F:RNA binding"/>
    <property type="evidence" value="ECO:0007669"/>
    <property type="project" value="UniProtKB-UniRule"/>
</dbReference>
<dbReference type="PANTHER" id="PTHR14068:SF0">
    <property type="entry name" value="EUKARYOTIC TRANSLATION INITIATION FACTOR 3 SUBUNIT B"/>
    <property type="match status" value="1"/>
</dbReference>
<dbReference type="InterPro" id="IPR015943">
    <property type="entry name" value="WD40/YVTN_repeat-like_dom_sf"/>
</dbReference>
<evidence type="ECO:0000259" key="10">
    <source>
        <dbReference type="PROSITE" id="PS50102"/>
    </source>
</evidence>
<dbReference type="InterPro" id="IPR000504">
    <property type="entry name" value="RRM_dom"/>
</dbReference>
<organism evidence="11 12">
    <name type="scientific">Clohesyomyces aquaticus</name>
    <dbReference type="NCBI Taxonomy" id="1231657"/>
    <lineage>
        <taxon>Eukaryota</taxon>
        <taxon>Fungi</taxon>
        <taxon>Dikarya</taxon>
        <taxon>Ascomycota</taxon>
        <taxon>Pezizomycotina</taxon>
        <taxon>Dothideomycetes</taxon>
        <taxon>Pleosporomycetidae</taxon>
        <taxon>Pleosporales</taxon>
        <taxon>Lindgomycetaceae</taxon>
        <taxon>Clohesyomyces</taxon>
    </lineage>
</organism>
<dbReference type="FunFam" id="2.130.10.10:FF:000419">
    <property type="entry name" value="Eukaryotic translation initiation factor 3 subunit B"/>
    <property type="match status" value="1"/>
</dbReference>
<sequence>MAPSYENLPIDDDEFDESQIDFTDIEEQYQVRLDEGLDAFVVVDGLPVVPEDSKAKLVKFLLRKLNSVGKVKDDGVFMPLNDEGKTEGYAFVEYSAPTEAVQAVKQLHATPLDKRHTMAVNKLTDIDRYGKEGRIDEEYYPPEIEPFQQKEHLRSWLGDPEARDQMVFFRGDKVGVMWNEKEDPPEPAVDRDNWTESFVQWSPQGTFLTSMHAQGVQLWGGKAWSRQKRFAHPGVNLVDFSPNEKYVTTWSHKPLQVDENHPVPSLSLEDDGKNYVIWDIATGKPLRSFTTIDVPSTTDAEGNPVKKKMQWPTFKWSSDDKYVARMTQGQSISVYELPRMNLLDKTSIKIEGVMDFEWAPALPRRDGIKTYEQLFCYWTPELGSNPAKVGLMSIPSKEIVRTRNLFNVSDAKLHWQSDAAYVCVKVDRHSKSKKSMATNLEIFRVREKGVPVEVVDSIKDTVINFAWEPKGNRFVLITTGEIPAAGVAVPPKTSVSFFCPEKAKGNVVGNFRHIHTYDKKNSNAIYWSPKGRFVVVAALQSQQSFDLDFYDLSYEKPKDDAEKDKDLTANLQLMNTAEHYGVTDIEWDPTGRYVATVASAFRHHMENGYHMYDFRGNLLREEHIDRFKQLIWRPRPPTLLSKEEQAEIRKNLRNYSRLFDEQDLAKKNTANRQVVEQRRRLLEEWIAWRKNMIEMLEDEGAEIELNGGVIKMEHDGEVEEVEEIVEEIIEETEEVIS</sequence>
<evidence type="ECO:0000313" key="12">
    <source>
        <dbReference type="Proteomes" id="UP000193144"/>
    </source>
</evidence>
<evidence type="ECO:0000256" key="7">
    <source>
        <dbReference type="ARBA" id="ARBA00022917"/>
    </source>
</evidence>
<keyword evidence="7 8" id="KW-0648">Protein biosynthesis</keyword>
<evidence type="ECO:0000256" key="4">
    <source>
        <dbReference type="ARBA" id="ARBA00022574"/>
    </source>
</evidence>
<dbReference type="GO" id="GO:0001732">
    <property type="term" value="P:formation of cytoplasmic translation initiation complex"/>
    <property type="evidence" value="ECO:0007669"/>
    <property type="project" value="UniProtKB-UniRule"/>
</dbReference>
<comment type="subunit">
    <text evidence="8 9">Component of the eukaryotic translation initiation factor 3 (eIF-3) complex.</text>
</comment>
<evidence type="ECO:0000313" key="11">
    <source>
        <dbReference type="EMBL" id="ORY00016.1"/>
    </source>
</evidence>
<dbReference type="HAMAP" id="MF_03001">
    <property type="entry name" value="eIF3b"/>
    <property type="match status" value="1"/>
</dbReference>
<keyword evidence="4" id="KW-0853">WD repeat</keyword>
<dbReference type="OrthoDB" id="10250414at2759"/>
<dbReference type="GO" id="GO:0016282">
    <property type="term" value="C:eukaryotic 43S preinitiation complex"/>
    <property type="evidence" value="ECO:0007669"/>
    <property type="project" value="UniProtKB-UniRule"/>
</dbReference>
<dbReference type="GO" id="GO:0031369">
    <property type="term" value="F:translation initiation factor binding"/>
    <property type="evidence" value="ECO:0007669"/>
    <property type="project" value="InterPro"/>
</dbReference>
<comment type="caution">
    <text evidence="11">The sequence shown here is derived from an EMBL/GenBank/DDBJ whole genome shotgun (WGS) entry which is preliminary data.</text>
</comment>
<dbReference type="Gene3D" id="2.130.10.10">
    <property type="entry name" value="YVTN repeat-like/Quinoprotein amine dehydrogenase"/>
    <property type="match status" value="1"/>
</dbReference>
<dbReference type="SUPFAM" id="SSF82171">
    <property type="entry name" value="DPP6 N-terminal domain-like"/>
    <property type="match status" value="1"/>
</dbReference>
<evidence type="ECO:0000256" key="8">
    <source>
        <dbReference type="HAMAP-Rule" id="MF_03001"/>
    </source>
</evidence>
<keyword evidence="5" id="KW-0677">Repeat</keyword>
<keyword evidence="2 8" id="KW-0963">Cytoplasm</keyword>
<dbReference type="CDD" id="cd12278">
    <property type="entry name" value="RRM_eIF3B"/>
    <property type="match status" value="1"/>
</dbReference>
<dbReference type="InterPro" id="IPR034363">
    <property type="entry name" value="eIF3B_RRM"/>
</dbReference>
<dbReference type="PANTHER" id="PTHR14068">
    <property type="entry name" value="EUKARYOTIC TRANSLATION INITIATION FACTOR 3 EIF3 -RELATED"/>
    <property type="match status" value="1"/>
</dbReference>
<dbReference type="InterPro" id="IPR013979">
    <property type="entry name" value="TIF_beta_prop-like"/>
</dbReference>
<evidence type="ECO:0000256" key="9">
    <source>
        <dbReference type="PIRNR" id="PIRNR036424"/>
    </source>
</evidence>